<dbReference type="InterPro" id="IPR032675">
    <property type="entry name" value="LRR_dom_sf"/>
</dbReference>
<dbReference type="PROSITE" id="PS51450">
    <property type="entry name" value="LRR"/>
    <property type="match status" value="1"/>
</dbReference>
<evidence type="ECO:0000313" key="5">
    <source>
        <dbReference type="Proteomes" id="UP001642409"/>
    </source>
</evidence>
<dbReference type="EMBL" id="CAXDID020000029">
    <property type="protein sequence ID" value="CAL5993006.1"/>
    <property type="molecule type" value="Genomic_DNA"/>
</dbReference>
<organism evidence="3">
    <name type="scientific">Hexamita inflata</name>
    <dbReference type="NCBI Taxonomy" id="28002"/>
    <lineage>
        <taxon>Eukaryota</taxon>
        <taxon>Metamonada</taxon>
        <taxon>Diplomonadida</taxon>
        <taxon>Hexamitidae</taxon>
        <taxon>Hexamitinae</taxon>
        <taxon>Hexamita</taxon>
    </lineage>
</organism>
<dbReference type="EMBL" id="CATOUU010000440">
    <property type="protein sequence ID" value="CAI9929746.1"/>
    <property type="molecule type" value="Genomic_DNA"/>
</dbReference>
<dbReference type="InterPro" id="IPR050836">
    <property type="entry name" value="SDS22/Internalin_LRR"/>
</dbReference>
<keyword evidence="1" id="KW-0433">Leucine-rich repeat</keyword>
<evidence type="ECO:0000313" key="3">
    <source>
        <dbReference type="EMBL" id="CAI9929746.1"/>
    </source>
</evidence>
<dbReference type="SUPFAM" id="SSF52058">
    <property type="entry name" value="L domain-like"/>
    <property type="match status" value="1"/>
</dbReference>
<dbReference type="Proteomes" id="UP001642409">
    <property type="component" value="Unassembled WGS sequence"/>
</dbReference>
<dbReference type="InterPro" id="IPR001611">
    <property type="entry name" value="Leu-rich_rpt"/>
</dbReference>
<protein>
    <submittedName>
        <fullName evidence="3">Partial</fullName>
    </submittedName>
</protein>
<dbReference type="PANTHER" id="PTHR46652:SF3">
    <property type="entry name" value="LEUCINE-RICH REPEAT-CONTAINING PROTEIN 9"/>
    <property type="match status" value="1"/>
</dbReference>
<sequence length="306" mass="35776">MEDGMLKIENDQDLKSLDFLGILNINRLELQNCDNIIPKLDSKTIKQLTLLFCDISNVKDFQLENLEILTISNYSRKESDTLMQEIVKFQKLKQLYLYRQIINVNPLSQLNGLTILFLIHCEIHSTESLRTIINLQELYLQMNKGIDITALQYLTNLTTLSLESCNLLNLDSLRSLEKLEKLHIFDNKIIYLHPVLDLKQLSTLNAENNKLIDVSSIKRHQNFQSFLLDNQELPTDQELIVANILKNLNSPIISFRKIYHLKSNFMTQNYILRNKISEYMQKQFDVHSQMIARVVALFEQNLQTCQ</sequence>
<reference evidence="4 5" key="2">
    <citation type="submission" date="2024-07" db="EMBL/GenBank/DDBJ databases">
        <authorList>
            <person name="Akdeniz Z."/>
        </authorList>
    </citation>
    <scope>NUCLEOTIDE SEQUENCE [LARGE SCALE GENOMIC DNA]</scope>
</reference>
<evidence type="ECO:0000256" key="1">
    <source>
        <dbReference type="ARBA" id="ARBA00022614"/>
    </source>
</evidence>
<dbReference type="PANTHER" id="PTHR46652">
    <property type="entry name" value="LEUCINE-RICH REPEAT AND IQ DOMAIN-CONTAINING PROTEIN 1-RELATED"/>
    <property type="match status" value="1"/>
</dbReference>
<comment type="caution">
    <text evidence="3">The sequence shown here is derived from an EMBL/GenBank/DDBJ whole genome shotgun (WGS) entry which is preliminary data.</text>
</comment>
<evidence type="ECO:0000256" key="2">
    <source>
        <dbReference type="ARBA" id="ARBA00022737"/>
    </source>
</evidence>
<keyword evidence="2" id="KW-0677">Repeat</keyword>
<dbReference type="Gene3D" id="3.80.10.10">
    <property type="entry name" value="Ribonuclease Inhibitor"/>
    <property type="match status" value="1"/>
</dbReference>
<evidence type="ECO:0000313" key="4">
    <source>
        <dbReference type="EMBL" id="CAL5993006.1"/>
    </source>
</evidence>
<keyword evidence="5" id="KW-1185">Reference proteome</keyword>
<accession>A0AA86P154</accession>
<proteinExistence type="predicted"/>
<reference evidence="3" key="1">
    <citation type="submission" date="2023-06" db="EMBL/GenBank/DDBJ databases">
        <authorList>
            <person name="Kurt Z."/>
        </authorList>
    </citation>
    <scope>NUCLEOTIDE SEQUENCE</scope>
</reference>
<dbReference type="AlphaFoldDB" id="A0AA86P154"/>
<name>A0AA86P154_9EUKA</name>
<gene>
    <name evidence="4" type="ORF">HINF_LOCUS12860</name>
    <name evidence="3" type="ORF">HINF_LOCUS17391</name>
</gene>